<dbReference type="PROSITE" id="PS50263">
    <property type="entry name" value="CN_HYDROLASE"/>
    <property type="match status" value="1"/>
</dbReference>
<accession>A0ABS8YD88</accession>
<evidence type="ECO:0000313" key="3">
    <source>
        <dbReference type="EMBL" id="MCE5169487.1"/>
    </source>
</evidence>
<dbReference type="SUPFAM" id="SSF56317">
    <property type="entry name" value="Carbon-nitrogen hydrolase"/>
    <property type="match status" value="1"/>
</dbReference>
<dbReference type="InterPro" id="IPR036526">
    <property type="entry name" value="C-N_Hydrolase_sf"/>
</dbReference>
<dbReference type="Proteomes" id="UP001199916">
    <property type="component" value="Unassembled WGS sequence"/>
</dbReference>
<dbReference type="CDD" id="cd07583">
    <property type="entry name" value="nitrilase_5"/>
    <property type="match status" value="1"/>
</dbReference>
<keyword evidence="3" id="KW-0378">Hydrolase</keyword>
<sequence length="282" mass="31853">MKPEQWKICAIQMDIAIGEPDRNRMQVLNKIRAVMEQEDKPDVIVLPEMWNTGYALERIHELADEQGEQTIQMLSALAAQYQVNIVGGSVAVREQDRIYNRVYVLNRQGQIVKMYDKTHLFRLMDEHHYLTAGEALGQFTLDGVSCGVIICYDLRFPELTRTLALQGVEVLFVPAQWPHPRLHHWQTLLTARSIENQMYMVACNRVGSSKGADGKETSFFGSSVILDPWGETLAGAGEEEAFVQAHIQLSLVEEVRGRIPVFEDRRETLYGAVGPNTAVLPS</sequence>
<dbReference type="Pfam" id="PF00795">
    <property type="entry name" value="CN_hydrolase"/>
    <property type="match status" value="1"/>
</dbReference>
<keyword evidence="4" id="KW-1185">Reference proteome</keyword>
<proteinExistence type="inferred from homology"/>
<evidence type="ECO:0000256" key="1">
    <source>
        <dbReference type="ARBA" id="ARBA00010613"/>
    </source>
</evidence>
<feature type="domain" description="CN hydrolase" evidence="2">
    <location>
        <begin position="6"/>
        <end position="249"/>
    </location>
</feature>
<evidence type="ECO:0000313" key="4">
    <source>
        <dbReference type="Proteomes" id="UP001199916"/>
    </source>
</evidence>
<dbReference type="Gene3D" id="3.60.110.10">
    <property type="entry name" value="Carbon-nitrogen hydrolase"/>
    <property type="match status" value="1"/>
</dbReference>
<dbReference type="PANTHER" id="PTHR23088">
    <property type="entry name" value="NITRILASE-RELATED"/>
    <property type="match status" value="1"/>
</dbReference>
<comment type="similarity">
    <text evidence="1">Belongs to the carbon-nitrogen hydrolase superfamily. NIT1/NIT2 family.</text>
</comment>
<dbReference type="EMBL" id="JAJNBZ010000005">
    <property type="protein sequence ID" value="MCE5169487.1"/>
    <property type="molecule type" value="Genomic_DNA"/>
</dbReference>
<gene>
    <name evidence="3" type="ORF">LQV63_09200</name>
</gene>
<reference evidence="3 4" key="1">
    <citation type="submission" date="2021-11" db="EMBL/GenBank/DDBJ databases">
        <title>Draft genome sequence of Paenibacillus profundus YoMME, a new Gram-positive bacteria with exoelectrogenic properties.</title>
        <authorList>
            <person name="Hubenova Y."/>
            <person name="Hubenova E."/>
            <person name="Manasiev Y."/>
            <person name="Peykov S."/>
            <person name="Mitov M."/>
        </authorList>
    </citation>
    <scope>NUCLEOTIDE SEQUENCE [LARGE SCALE GENOMIC DNA]</scope>
    <source>
        <strain evidence="3 4">YoMME</strain>
    </source>
</reference>
<comment type="caution">
    <text evidence="3">The sequence shown here is derived from an EMBL/GenBank/DDBJ whole genome shotgun (WGS) entry which is preliminary data.</text>
</comment>
<organism evidence="3 4">
    <name type="scientific">Paenibacillus profundus</name>
    <dbReference type="NCBI Taxonomy" id="1173085"/>
    <lineage>
        <taxon>Bacteria</taxon>
        <taxon>Bacillati</taxon>
        <taxon>Bacillota</taxon>
        <taxon>Bacilli</taxon>
        <taxon>Bacillales</taxon>
        <taxon>Paenibacillaceae</taxon>
        <taxon>Paenibacillus</taxon>
    </lineage>
</organism>
<dbReference type="PANTHER" id="PTHR23088:SF27">
    <property type="entry name" value="DEAMINATED GLUTATHIONE AMIDASE"/>
    <property type="match status" value="1"/>
</dbReference>
<evidence type="ECO:0000259" key="2">
    <source>
        <dbReference type="PROSITE" id="PS50263"/>
    </source>
</evidence>
<dbReference type="GO" id="GO:0016787">
    <property type="term" value="F:hydrolase activity"/>
    <property type="evidence" value="ECO:0007669"/>
    <property type="project" value="UniProtKB-KW"/>
</dbReference>
<dbReference type="InterPro" id="IPR003010">
    <property type="entry name" value="C-N_Hydrolase"/>
</dbReference>
<dbReference type="InterPro" id="IPR001110">
    <property type="entry name" value="UPF0012_CS"/>
</dbReference>
<protein>
    <submittedName>
        <fullName evidence="3">Carbon-nitrogen family hydrolase</fullName>
    </submittedName>
</protein>
<dbReference type="RefSeq" id="WP_233696463.1">
    <property type="nucleotide sequence ID" value="NZ_JAJNBZ010000005.1"/>
</dbReference>
<dbReference type="PROSITE" id="PS01227">
    <property type="entry name" value="UPF0012"/>
    <property type="match status" value="1"/>
</dbReference>
<name>A0ABS8YD88_9BACL</name>